<protein>
    <submittedName>
        <fullName evidence="1">Uncharacterized protein</fullName>
    </submittedName>
</protein>
<evidence type="ECO:0000313" key="2">
    <source>
        <dbReference type="Proteomes" id="UP000304900"/>
    </source>
</evidence>
<evidence type="ECO:0000313" key="1">
    <source>
        <dbReference type="EMBL" id="TKT87004.1"/>
    </source>
</evidence>
<dbReference type="OrthoDB" id="839590at2"/>
<keyword evidence="2" id="KW-1185">Reference proteome</keyword>
<sequence>MTYDESDFVAYALKQMEITVIKREGKYFDLENGFSLEVEQRELYKISHDGLVISPFDDIGKLCTFIKNATRPDFQ</sequence>
<name>A0A4U6CZW0_9BACT</name>
<reference evidence="1 2" key="1">
    <citation type="submission" date="2019-05" db="EMBL/GenBank/DDBJ databases">
        <title>Dyadobacter AR-3-8 sp. nov., isolated from arctic soil.</title>
        <authorList>
            <person name="Chaudhary D.K."/>
        </authorList>
    </citation>
    <scope>NUCLEOTIDE SEQUENCE [LARGE SCALE GENOMIC DNA]</scope>
    <source>
        <strain evidence="1 2">AR-3-8</strain>
    </source>
</reference>
<accession>A0A4U6CZW0</accession>
<organism evidence="1 2">
    <name type="scientific">Dyadobacter frigoris</name>
    <dbReference type="NCBI Taxonomy" id="2576211"/>
    <lineage>
        <taxon>Bacteria</taxon>
        <taxon>Pseudomonadati</taxon>
        <taxon>Bacteroidota</taxon>
        <taxon>Cytophagia</taxon>
        <taxon>Cytophagales</taxon>
        <taxon>Spirosomataceae</taxon>
        <taxon>Dyadobacter</taxon>
    </lineage>
</organism>
<dbReference type="RefSeq" id="WP_137343864.1">
    <property type="nucleotide sequence ID" value="NZ_BSQH01000005.1"/>
</dbReference>
<proteinExistence type="predicted"/>
<gene>
    <name evidence="1" type="ORF">FDK13_30785</name>
</gene>
<dbReference type="Proteomes" id="UP000304900">
    <property type="component" value="Unassembled WGS sequence"/>
</dbReference>
<comment type="caution">
    <text evidence="1">The sequence shown here is derived from an EMBL/GenBank/DDBJ whole genome shotgun (WGS) entry which is preliminary data.</text>
</comment>
<dbReference type="AlphaFoldDB" id="A0A4U6CZW0"/>
<dbReference type="EMBL" id="SZVO01000021">
    <property type="protein sequence ID" value="TKT87004.1"/>
    <property type="molecule type" value="Genomic_DNA"/>
</dbReference>